<dbReference type="AlphaFoldDB" id="A0A1P8MUJ7"/>
<dbReference type="STRING" id="299262.BWR18_08245"/>
<protein>
    <recommendedName>
        <fullName evidence="4">DUF192 domain-containing protein</fullName>
    </recommendedName>
</protein>
<reference evidence="2 3" key="1">
    <citation type="submission" date="2017-01" db="EMBL/GenBank/DDBJ databases">
        <title>Complete genome of Tateyamaria omphalii DOK1-4 isolated from seawater in Dokdo.</title>
        <authorList>
            <person name="Kim J.H."/>
            <person name="Chi W.-J."/>
        </authorList>
    </citation>
    <scope>NUCLEOTIDE SEQUENCE [LARGE SCALE GENOMIC DNA]</scope>
    <source>
        <strain evidence="2 3">DOK1-4</strain>
    </source>
</reference>
<dbReference type="InterPro" id="IPR003795">
    <property type="entry name" value="DUF192"/>
</dbReference>
<dbReference type="EMBL" id="CP019312">
    <property type="protein sequence ID" value="APX11672.1"/>
    <property type="molecule type" value="Genomic_DNA"/>
</dbReference>
<keyword evidence="3" id="KW-1185">Reference proteome</keyword>
<dbReference type="KEGG" id="tom:BWR18_08245"/>
<evidence type="ECO:0008006" key="4">
    <source>
        <dbReference type="Google" id="ProtNLM"/>
    </source>
</evidence>
<dbReference type="RefSeq" id="WP_076627533.1">
    <property type="nucleotide sequence ID" value="NZ_CP019312.1"/>
</dbReference>
<gene>
    <name evidence="2" type="ORF">BWR18_08245</name>
</gene>
<dbReference type="PANTHER" id="PTHR37953:SF1">
    <property type="entry name" value="UPF0127 PROTEIN MJ1496"/>
    <property type="match status" value="1"/>
</dbReference>
<dbReference type="InterPro" id="IPR038695">
    <property type="entry name" value="Saro_0823-like_sf"/>
</dbReference>
<dbReference type="PANTHER" id="PTHR37953">
    <property type="entry name" value="UPF0127 PROTEIN MJ1496"/>
    <property type="match status" value="1"/>
</dbReference>
<feature type="signal peptide" evidence="1">
    <location>
        <begin position="1"/>
        <end position="21"/>
    </location>
</feature>
<dbReference type="OrthoDB" id="9808290at2"/>
<evidence type="ECO:0000313" key="2">
    <source>
        <dbReference type="EMBL" id="APX11672.1"/>
    </source>
</evidence>
<proteinExistence type="predicted"/>
<evidence type="ECO:0000256" key="1">
    <source>
        <dbReference type="SAM" id="SignalP"/>
    </source>
</evidence>
<name>A0A1P8MUJ7_9RHOB</name>
<dbReference type="Gene3D" id="2.60.120.1140">
    <property type="entry name" value="Protein of unknown function DUF192"/>
    <property type="match status" value="1"/>
</dbReference>
<organism evidence="2 3">
    <name type="scientific">Tateyamaria omphalii</name>
    <dbReference type="NCBI Taxonomy" id="299262"/>
    <lineage>
        <taxon>Bacteria</taxon>
        <taxon>Pseudomonadati</taxon>
        <taxon>Pseudomonadota</taxon>
        <taxon>Alphaproteobacteria</taxon>
        <taxon>Rhodobacterales</taxon>
        <taxon>Roseobacteraceae</taxon>
        <taxon>Tateyamaria</taxon>
    </lineage>
</organism>
<accession>A0A1P8MUJ7</accession>
<keyword evidence="1" id="KW-0732">Signal</keyword>
<dbReference type="Proteomes" id="UP000186336">
    <property type="component" value="Chromosome"/>
</dbReference>
<evidence type="ECO:0000313" key="3">
    <source>
        <dbReference type="Proteomes" id="UP000186336"/>
    </source>
</evidence>
<sequence>MRALRACIAMLALLVSAQLAAAQCDDTTVWLRGDFGQARFTIEIADTQRSRATGLMNRPSMPSSEGMLFVYPRPRALSFWMRNTLIPLDMLFVDPTGTVAHIHHEAVPLDETPIYGGEGLTHVLEINGGLARMLGIGEGAQLRHPSFDQNNAAWPC</sequence>
<dbReference type="Pfam" id="PF02643">
    <property type="entry name" value="DUF192"/>
    <property type="match status" value="1"/>
</dbReference>
<feature type="chain" id="PRO_5012433341" description="DUF192 domain-containing protein" evidence="1">
    <location>
        <begin position="22"/>
        <end position="156"/>
    </location>
</feature>